<gene>
    <name evidence="1" type="ORF">J2S59_001190</name>
</gene>
<name>A0ABT9NLT3_9ACTN</name>
<dbReference type="EMBL" id="JAUSQM010000001">
    <property type="protein sequence ID" value="MDP9821381.1"/>
    <property type="molecule type" value="Genomic_DNA"/>
</dbReference>
<evidence type="ECO:0000313" key="2">
    <source>
        <dbReference type="Proteomes" id="UP001240447"/>
    </source>
</evidence>
<proteinExistence type="predicted"/>
<comment type="caution">
    <text evidence="1">The sequence shown here is derived from an EMBL/GenBank/DDBJ whole genome shotgun (WGS) entry which is preliminary data.</text>
</comment>
<dbReference type="Proteomes" id="UP001240447">
    <property type="component" value="Unassembled WGS sequence"/>
</dbReference>
<protein>
    <submittedName>
        <fullName evidence="1">Uncharacterized protein</fullName>
    </submittedName>
</protein>
<evidence type="ECO:0000313" key="1">
    <source>
        <dbReference type="EMBL" id="MDP9821381.1"/>
    </source>
</evidence>
<accession>A0ABT9NLT3</accession>
<sequence>MTTYSLVLPFPWKRLPVEDPAEAHAAARAFARHATRLAPPDVAPDERTRVVVELEGRLRGWLDQLRDSGTVDLYLPAAPLGGVSLNASFVVASVIPNATADASWVGPVHQALRAEGATEVLIDGHAWTRTDETIRSDGEVLIEAGLPARRISYTTAVPGDERRWAMVTATVIGDGDPTSDQTGLVVELFDAIMSTWRWDAVPVETHDRDDAGDAHPVETSS</sequence>
<reference evidence="1 2" key="1">
    <citation type="submission" date="2023-07" db="EMBL/GenBank/DDBJ databases">
        <title>Sequencing the genomes of 1000 actinobacteria strains.</title>
        <authorList>
            <person name="Klenk H.-P."/>
        </authorList>
    </citation>
    <scope>NUCLEOTIDE SEQUENCE [LARGE SCALE GENOMIC DNA]</scope>
    <source>
        <strain evidence="1 2">GD13</strain>
    </source>
</reference>
<keyword evidence="2" id="KW-1185">Reference proteome</keyword>
<dbReference type="RefSeq" id="WP_068123466.1">
    <property type="nucleotide sequence ID" value="NZ_CCXJ01000659.1"/>
</dbReference>
<organism evidence="1 2">
    <name type="scientific">Nocardioides massiliensis</name>
    <dbReference type="NCBI Taxonomy" id="1325935"/>
    <lineage>
        <taxon>Bacteria</taxon>
        <taxon>Bacillati</taxon>
        <taxon>Actinomycetota</taxon>
        <taxon>Actinomycetes</taxon>
        <taxon>Propionibacteriales</taxon>
        <taxon>Nocardioidaceae</taxon>
        <taxon>Nocardioides</taxon>
    </lineage>
</organism>